<reference evidence="1" key="1">
    <citation type="submission" date="2015-10" db="EMBL/GenBank/DDBJ databases">
        <authorList>
            <person name="Gilbert D.G."/>
        </authorList>
    </citation>
    <scope>NUCLEOTIDE SEQUENCE</scope>
</reference>
<dbReference type="AlphaFoldDB" id="A0A160V6N2"/>
<accession>A0A160V6N2</accession>
<sequence length="145" mass="17174">MNIFFDVDYTILGLDNSLRPDTKETFQALLDEEHKIYIWSGMGERWEVVNKFELNQYVSGVYEKPTHHFQERLEELGVPFEPDFVIDDYPEVVSAFGGVWVPPYFFKRSVDQEMQRIYRIVNDFKTTGTSEDKQYRKKGSIVPLF</sequence>
<organism evidence="1">
    <name type="scientific">hydrothermal vent metagenome</name>
    <dbReference type="NCBI Taxonomy" id="652676"/>
    <lineage>
        <taxon>unclassified sequences</taxon>
        <taxon>metagenomes</taxon>
        <taxon>ecological metagenomes</taxon>
    </lineage>
</organism>
<evidence type="ECO:0000313" key="1">
    <source>
        <dbReference type="EMBL" id="CUV01432.1"/>
    </source>
</evidence>
<protein>
    <recommendedName>
        <fullName evidence="2">HAD family hydrolase</fullName>
    </recommendedName>
</protein>
<dbReference type="SUPFAM" id="SSF56784">
    <property type="entry name" value="HAD-like"/>
    <property type="match status" value="1"/>
</dbReference>
<evidence type="ECO:0008006" key="2">
    <source>
        <dbReference type="Google" id="ProtNLM"/>
    </source>
</evidence>
<name>A0A160V6N2_9ZZZZ</name>
<dbReference type="InterPro" id="IPR036412">
    <property type="entry name" value="HAD-like_sf"/>
</dbReference>
<dbReference type="EMBL" id="FAXA01000071">
    <property type="protein sequence ID" value="CUV01432.1"/>
    <property type="molecule type" value="Genomic_DNA"/>
</dbReference>
<dbReference type="InterPro" id="IPR023214">
    <property type="entry name" value="HAD_sf"/>
</dbReference>
<dbReference type="Gene3D" id="3.40.50.1000">
    <property type="entry name" value="HAD superfamily/HAD-like"/>
    <property type="match status" value="1"/>
</dbReference>
<proteinExistence type="predicted"/>
<dbReference type="CDD" id="cd01427">
    <property type="entry name" value="HAD_like"/>
    <property type="match status" value="1"/>
</dbReference>
<gene>
    <name evidence="1" type="ORF">MGWOODY_Clf2845</name>
</gene>